<evidence type="ECO:0000313" key="2">
    <source>
        <dbReference type="EMBL" id="GAH72173.1"/>
    </source>
</evidence>
<accession>X1JQU4</accession>
<sequence>MLTKTVKTRPFIPPQDDLLSLIKESFSTLKLKEKSIFVITSKIVSIWQGRCVEANLIEDKDELIKKEAEFYLDREKVPNRYVMLTMKQNLLIPTAGIDESNGKGYFILWPKDPYQAAKEIYNFIKRNYHLNNFGIIISDSHCIPLRWGTIGITL</sequence>
<feature type="domain" description="Coenzyme F420:L-glutamate ligase-like" evidence="1">
    <location>
        <begin position="10"/>
        <end position="152"/>
    </location>
</feature>
<dbReference type="SUPFAM" id="SSF144010">
    <property type="entry name" value="CofE-like"/>
    <property type="match status" value="1"/>
</dbReference>
<dbReference type="PANTHER" id="PTHR47917">
    <property type="match status" value="1"/>
</dbReference>
<protein>
    <recommendedName>
        <fullName evidence="1">Coenzyme F420:L-glutamate ligase-like domain-containing protein</fullName>
    </recommendedName>
</protein>
<feature type="non-terminal residue" evidence="2">
    <location>
        <position position="154"/>
    </location>
</feature>
<reference evidence="2" key="1">
    <citation type="journal article" date="2014" name="Front. Microbiol.">
        <title>High frequency of phylogenetically diverse reductive dehalogenase-homologous genes in deep subseafloor sedimentary metagenomes.</title>
        <authorList>
            <person name="Kawai M."/>
            <person name="Futagami T."/>
            <person name="Toyoda A."/>
            <person name="Takaki Y."/>
            <person name="Nishi S."/>
            <person name="Hori S."/>
            <person name="Arai W."/>
            <person name="Tsubouchi T."/>
            <person name="Morono Y."/>
            <person name="Uchiyama I."/>
            <person name="Ito T."/>
            <person name="Fujiyama A."/>
            <person name="Inagaki F."/>
            <person name="Takami H."/>
        </authorList>
    </citation>
    <scope>NUCLEOTIDE SEQUENCE</scope>
    <source>
        <strain evidence="2">Expedition CK06-06</strain>
    </source>
</reference>
<gene>
    <name evidence="2" type="ORF">S03H2_51296</name>
</gene>
<evidence type="ECO:0000259" key="1">
    <source>
        <dbReference type="Pfam" id="PF01996"/>
    </source>
</evidence>
<dbReference type="PANTHER" id="PTHR47917:SF1">
    <property type="entry name" value="COENZYME F420:L-GLUTAMATE LIGASE"/>
    <property type="match status" value="1"/>
</dbReference>
<dbReference type="EMBL" id="BARU01032534">
    <property type="protein sequence ID" value="GAH72173.1"/>
    <property type="molecule type" value="Genomic_DNA"/>
</dbReference>
<name>X1JQU4_9ZZZZ</name>
<organism evidence="2">
    <name type="scientific">marine sediment metagenome</name>
    <dbReference type="NCBI Taxonomy" id="412755"/>
    <lineage>
        <taxon>unclassified sequences</taxon>
        <taxon>metagenomes</taxon>
        <taxon>ecological metagenomes</taxon>
    </lineage>
</organism>
<comment type="caution">
    <text evidence="2">The sequence shown here is derived from an EMBL/GenBank/DDBJ whole genome shotgun (WGS) entry which is preliminary data.</text>
</comment>
<dbReference type="GO" id="GO:0052618">
    <property type="term" value="F:coenzyme F420-0:L-glutamate ligase activity"/>
    <property type="evidence" value="ECO:0007669"/>
    <property type="project" value="TreeGrafter"/>
</dbReference>
<proteinExistence type="predicted"/>
<dbReference type="AlphaFoldDB" id="X1JQU4"/>
<dbReference type="InterPro" id="IPR002847">
    <property type="entry name" value="F420-0_gamma-glut_ligase-dom"/>
</dbReference>
<dbReference type="Gene3D" id="3.30.1330.100">
    <property type="entry name" value="CofE-like"/>
    <property type="match status" value="1"/>
</dbReference>
<dbReference type="Pfam" id="PF01996">
    <property type="entry name" value="F420_ligase"/>
    <property type="match status" value="1"/>
</dbReference>